<proteinExistence type="predicted"/>
<gene>
    <name evidence="5" type="ORF">INT43_003667</name>
</gene>
<evidence type="ECO:0000256" key="1">
    <source>
        <dbReference type="ARBA" id="ARBA00022443"/>
    </source>
</evidence>
<evidence type="ECO:0000259" key="4">
    <source>
        <dbReference type="PROSITE" id="PS50002"/>
    </source>
</evidence>
<evidence type="ECO:0000313" key="5">
    <source>
        <dbReference type="EMBL" id="KAG2179881.1"/>
    </source>
</evidence>
<organism evidence="5 6">
    <name type="scientific">Mortierella isabellina</name>
    <name type="common">Filamentous fungus</name>
    <name type="synonym">Umbelopsis isabellina</name>
    <dbReference type="NCBI Taxonomy" id="91625"/>
    <lineage>
        <taxon>Eukaryota</taxon>
        <taxon>Fungi</taxon>
        <taxon>Fungi incertae sedis</taxon>
        <taxon>Mucoromycota</taxon>
        <taxon>Mucoromycotina</taxon>
        <taxon>Umbelopsidomycetes</taxon>
        <taxon>Umbelopsidales</taxon>
        <taxon>Umbelopsidaceae</taxon>
        <taxon>Umbelopsis</taxon>
    </lineage>
</organism>
<dbReference type="Gene3D" id="2.30.30.40">
    <property type="entry name" value="SH3 Domains"/>
    <property type="match status" value="1"/>
</dbReference>
<feature type="compositionally biased region" description="Low complexity" evidence="3">
    <location>
        <begin position="111"/>
        <end position="133"/>
    </location>
</feature>
<dbReference type="AlphaFoldDB" id="A0A8H7PVB3"/>
<feature type="compositionally biased region" description="Pro residues" evidence="3">
    <location>
        <begin position="178"/>
        <end position="187"/>
    </location>
</feature>
<dbReference type="InterPro" id="IPR001452">
    <property type="entry name" value="SH3_domain"/>
</dbReference>
<dbReference type="EMBL" id="JAEPQZ010000006">
    <property type="protein sequence ID" value="KAG2179881.1"/>
    <property type="molecule type" value="Genomic_DNA"/>
</dbReference>
<feature type="region of interest" description="Disordered" evidence="3">
    <location>
        <begin position="62"/>
        <end position="221"/>
    </location>
</feature>
<feature type="non-terminal residue" evidence="5">
    <location>
        <position position="1"/>
    </location>
</feature>
<dbReference type="OrthoDB" id="5340910at2759"/>
<comment type="caution">
    <text evidence="5">The sequence shown here is derived from an EMBL/GenBank/DDBJ whole genome shotgun (WGS) entry which is preliminary data.</text>
</comment>
<dbReference type="InterPro" id="IPR036028">
    <property type="entry name" value="SH3-like_dom_sf"/>
</dbReference>
<evidence type="ECO:0000256" key="3">
    <source>
        <dbReference type="SAM" id="MobiDB-lite"/>
    </source>
</evidence>
<sequence length="221" mass="23360">PEVVRSLNPKVETKAIVTHHYDPDQEDELSLMKGEYVVILERDADDGWWKGRNERGEIGVFPSNFVKEISDETPPPPPSRTSRGMSATSESVKSPGIGAAHSPLARPPSVPGGSRPSSYASNRASSISENAPRASPPPVSTSSRPSSVTENAGMASPPPLPNAKRPSSTADSGSINAPPLPTSPPPARGLSYISTASTRSHDTSSIERKDSKDDGFQSPIQ</sequence>
<evidence type="ECO:0000313" key="6">
    <source>
        <dbReference type="Proteomes" id="UP000654370"/>
    </source>
</evidence>
<dbReference type="Proteomes" id="UP000654370">
    <property type="component" value="Unassembled WGS sequence"/>
</dbReference>
<feature type="compositionally biased region" description="Basic and acidic residues" evidence="3">
    <location>
        <begin position="199"/>
        <end position="215"/>
    </location>
</feature>
<feature type="compositionally biased region" description="Polar residues" evidence="3">
    <location>
        <begin position="165"/>
        <end position="175"/>
    </location>
</feature>
<keyword evidence="1 2" id="KW-0728">SH3 domain</keyword>
<keyword evidence="6" id="KW-1185">Reference proteome</keyword>
<name>A0A8H7PVB3_MORIS</name>
<accession>A0A8H7PVB3</accession>
<dbReference type="PRINTS" id="PR00452">
    <property type="entry name" value="SH3DOMAIN"/>
</dbReference>
<dbReference type="PANTHER" id="PTHR14167">
    <property type="entry name" value="SH3 DOMAIN-CONTAINING"/>
    <property type="match status" value="1"/>
</dbReference>
<protein>
    <recommendedName>
        <fullName evidence="4">SH3 domain-containing protein</fullName>
    </recommendedName>
</protein>
<evidence type="ECO:0000256" key="2">
    <source>
        <dbReference type="PROSITE-ProRule" id="PRU00192"/>
    </source>
</evidence>
<feature type="domain" description="SH3" evidence="4">
    <location>
        <begin position="10"/>
        <end position="71"/>
    </location>
</feature>
<dbReference type="SMART" id="SM00326">
    <property type="entry name" value="SH3"/>
    <property type="match status" value="1"/>
</dbReference>
<dbReference type="SUPFAM" id="SSF50044">
    <property type="entry name" value="SH3-domain"/>
    <property type="match status" value="1"/>
</dbReference>
<feature type="compositionally biased region" description="Low complexity" evidence="3">
    <location>
        <begin position="140"/>
        <end position="149"/>
    </location>
</feature>
<dbReference type="PROSITE" id="PS50002">
    <property type="entry name" value="SH3"/>
    <property type="match status" value="1"/>
</dbReference>
<dbReference type="InterPro" id="IPR050384">
    <property type="entry name" value="Endophilin_SH3RF"/>
</dbReference>
<feature type="non-terminal residue" evidence="5">
    <location>
        <position position="221"/>
    </location>
</feature>
<dbReference type="Pfam" id="PF14604">
    <property type="entry name" value="SH3_9"/>
    <property type="match status" value="1"/>
</dbReference>
<reference evidence="5" key="1">
    <citation type="submission" date="2020-12" db="EMBL/GenBank/DDBJ databases">
        <title>Metabolic potential, ecology and presence of endohyphal bacteria is reflected in genomic diversity of Mucoromycotina.</title>
        <authorList>
            <person name="Muszewska A."/>
            <person name="Okrasinska A."/>
            <person name="Steczkiewicz K."/>
            <person name="Drgas O."/>
            <person name="Orlowska M."/>
            <person name="Perlinska-Lenart U."/>
            <person name="Aleksandrzak-Piekarczyk T."/>
            <person name="Szatraj K."/>
            <person name="Zielenkiewicz U."/>
            <person name="Pilsyk S."/>
            <person name="Malc E."/>
            <person name="Mieczkowski P."/>
            <person name="Kruszewska J.S."/>
            <person name="Biernat P."/>
            <person name="Pawlowska J."/>
        </authorList>
    </citation>
    <scope>NUCLEOTIDE SEQUENCE</scope>
    <source>
        <strain evidence="5">WA0000067209</strain>
    </source>
</reference>